<reference evidence="5" key="1">
    <citation type="submission" date="2016-10" db="EMBL/GenBank/DDBJ databases">
        <authorList>
            <person name="Varghese N."/>
            <person name="Submissions S."/>
        </authorList>
    </citation>
    <scope>NUCLEOTIDE SEQUENCE [LARGE SCALE GENOMIC DNA]</scope>
    <source>
        <strain evidence="5">CGMCC 4.3530</strain>
    </source>
</reference>
<dbReference type="SMART" id="SM00460">
    <property type="entry name" value="TGc"/>
    <property type="match status" value="1"/>
</dbReference>
<feature type="domain" description="Transglutaminase-like" evidence="3">
    <location>
        <begin position="456"/>
        <end position="526"/>
    </location>
</feature>
<feature type="compositionally biased region" description="Low complexity" evidence="1">
    <location>
        <begin position="539"/>
        <end position="548"/>
    </location>
</feature>
<feature type="region of interest" description="Disordered" evidence="1">
    <location>
        <begin position="525"/>
        <end position="572"/>
    </location>
</feature>
<dbReference type="InterPro" id="IPR052901">
    <property type="entry name" value="Bact_TGase-like"/>
</dbReference>
<feature type="transmembrane region" description="Helical" evidence="2">
    <location>
        <begin position="166"/>
        <end position="185"/>
    </location>
</feature>
<keyword evidence="5" id="KW-1185">Reference proteome</keyword>
<dbReference type="PANTHER" id="PTHR42736">
    <property type="entry name" value="PROTEIN-GLUTAMINE GAMMA-GLUTAMYLTRANSFERASE"/>
    <property type="match status" value="1"/>
</dbReference>
<dbReference type="AlphaFoldDB" id="A0A1H3NIT7"/>
<organism evidence="4 5">
    <name type="scientific">Saccharopolyspora shandongensis</name>
    <dbReference type="NCBI Taxonomy" id="418495"/>
    <lineage>
        <taxon>Bacteria</taxon>
        <taxon>Bacillati</taxon>
        <taxon>Actinomycetota</taxon>
        <taxon>Actinomycetes</taxon>
        <taxon>Pseudonocardiales</taxon>
        <taxon>Pseudonocardiaceae</taxon>
        <taxon>Saccharopolyspora</taxon>
    </lineage>
</organism>
<dbReference type="InterPro" id="IPR038765">
    <property type="entry name" value="Papain-like_cys_pep_sf"/>
</dbReference>
<feature type="transmembrane region" description="Helical" evidence="2">
    <location>
        <begin position="63"/>
        <end position="85"/>
    </location>
</feature>
<feature type="transmembrane region" description="Helical" evidence="2">
    <location>
        <begin position="119"/>
        <end position="137"/>
    </location>
</feature>
<feature type="transmembrane region" description="Helical" evidence="2">
    <location>
        <begin position="210"/>
        <end position="230"/>
    </location>
</feature>
<dbReference type="EMBL" id="FNOK01000038">
    <property type="protein sequence ID" value="SDY88801.1"/>
    <property type="molecule type" value="Genomic_DNA"/>
</dbReference>
<dbReference type="SUPFAM" id="SSF54001">
    <property type="entry name" value="Cysteine proteinases"/>
    <property type="match status" value="1"/>
</dbReference>
<accession>A0A1H3NIT7</accession>
<keyword evidence="2" id="KW-0472">Membrane</keyword>
<dbReference type="Proteomes" id="UP000199529">
    <property type="component" value="Unassembled WGS sequence"/>
</dbReference>
<dbReference type="Pfam" id="PF01841">
    <property type="entry name" value="Transglut_core"/>
    <property type="match status" value="1"/>
</dbReference>
<protein>
    <recommendedName>
        <fullName evidence="3">Transglutaminase-like domain-containing protein</fullName>
    </recommendedName>
</protein>
<feature type="transmembrane region" description="Helical" evidence="2">
    <location>
        <begin position="578"/>
        <end position="603"/>
    </location>
</feature>
<dbReference type="OrthoDB" id="9804023at2"/>
<dbReference type="Gene3D" id="3.10.620.30">
    <property type="match status" value="1"/>
</dbReference>
<evidence type="ECO:0000313" key="5">
    <source>
        <dbReference type="Proteomes" id="UP000199529"/>
    </source>
</evidence>
<dbReference type="STRING" id="418495.SAMN05216215_103817"/>
<feature type="transmembrane region" description="Helical" evidence="2">
    <location>
        <begin position="33"/>
        <end position="51"/>
    </location>
</feature>
<evidence type="ECO:0000256" key="1">
    <source>
        <dbReference type="SAM" id="MobiDB-lite"/>
    </source>
</evidence>
<evidence type="ECO:0000313" key="4">
    <source>
        <dbReference type="EMBL" id="SDY88801.1"/>
    </source>
</evidence>
<feature type="transmembrane region" description="Helical" evidence="2">
    <location>
        <begin position="144"/>
        <end position="160"/>
    </location>
</feature>
<dbReference type="InterPro" id="IPR002931">
    <property type="entry name" value="Transglutaminase-like"/>
</dbReference>
<evidence type="ECO:0000256" key="2">
    <source>
        <dbReference type="SAM" id="Phobius"/>
    </source>
</evidence>
<evidence type="ECO:0000259" key="3">
    <source>
        <dbReference type="SMART" id="SM00460"/>
    </source>
</evidence>
<dbReference type="PANTHER" id="PTHR42736:SF1">
    <property type="entry name" value="PROTEIN-GLUTAMINE GAMMA-GLUTAMYLTRANSFERASE"/>
    <property type="match status" value="1"/>
</dbReference>
<dbReference type="RefSeq" id="WP_093272388.1">
    <property type="nucleotide sequence ID" value="NZ_FNOK01000038.1"/>
</dbReference>
<dbReference type="Pfam" id="PF11992">
    <property type="entry name" value="TgpA_N"/>
    <property type="match status" value="1"/>
</dbReference>
<keyword evidence="2" id="KW-0812">Transmembrane</keyword>
<gene>
    <name evidence="4" type="ORF">SAMN05216215_103817</name>
</gene>
<sequence>MTARNRLAVAGLLCAAAVSGFMFAPVFGLAPLIVPVLVVVLVGYGCVEMAVRWPKLVPWRPVLVLLGALLGLIESVLFPTTVVGVPTGETLRVLERGLTEGWLLTLQSTWPARPDAEQLLFVPLAVLLAVVLGLELLLRLRKPMVALLPGLAVVALGQAYQALTGFAALLAAIAYAVPAGVVLWAERPGRPGARPRGGLQPARRASKARILLVVPTIVGVVAGSVLIGGFDPVGGDPYRLADGRLAPLQQNRLSNPLDQVAARLGDREREVFRYRSDAPVDRWRLVVLDGFDGTNWSTGAELRRMGTGLDGVPGGTESAADLRVRGGLGPWLPSQPVPMGVTGLAPLVDQSSGALLVDPPVPAGQEVSYRLSWSTPQIDAARLGVAPVDPDATGGLGGLGVVPPEIGRLARDSVRGLRPTFQAALQLDRFLSENYQVAVGEHLPTGHGWPQLRHFLLESKRGTSEQFAAAYVLLARMNGIPARLVVGFRGSNKTEGDFKVVRNGDVLAWPEVAVEGVGWVPLDPTATATQSGRDQSGLAMAAAQAKQQLPPENQLRPPQLPPGQQEDEGEQESGAAPMLWAVVIPVAGALLLLACWLIGVPLAKSVRARRRRRLAGADGVMGAWAEARDRIRAHGVPYRIGMTPRDLAESAGSMIGERTAEPVVRLAKVLDMALWSGVPVADGQPRRAWEEVREVRRALAARPLSTRLRAALELRTLLPTGRQQDRS</sequence>
<keyword evidence="2" id="KW-1133">Transmembrane helix</keyword>
<proteinExistence type="predicted"/>
<dbReference type="InterPro" id="IPR021878">
    <property type="entry name" value="TgpA_N"/>
</dbReference>
<name>A0A1H3NIT7_9PSEU</name>